<dbReference type="AlphaFoldDB" id="B1ZYM4"/>
<sequence>MNPKFSAYAHPEVLVDGDWLQGHLHDPGIRIVESNEDLLLYDTGHIPGAVHIDWRGDLQDNTQRDYVSPERFAEVCSRNGITPDTTVVFYGDKSNWWAAYALWAFRLFGHTKVKLLDGGSVKWKAEGRPITRDKPNVTPTNYPVPPKRHDDVIRAFYTDALEHSRGRKPLIDVRSPGEYRGEITHMPEYPQEGVLRGGHVPGARSVPWGTAVNSDGTFKTFDELKKIYTEQLGLKKNDDIIAYCRIGERSSHTWFVLSYLLGYERVRNYDGSWTEWGNMVRSPIAKGEQPG</sequence>
<gene>
    <name evidence="4" type="ordered locus">Oter_1977</name>
</gene>
<dbReference type="RefSeq" id="WP_012374797.1">
    <property type="nucleotide sequence ID" value="NC_010571.1"/>
</dbReference>
<dbReference type="InterPro" id="IPR036873">
    <property type="entry name" value="Rhodanese-like_dom_sf"/>
</dbReference>
<keyword evidence="2" id="KW-0808">Transferase</keyword>
<dbReference type="eggNOG" id="COG2897">
    <property type="taxonomic scope" value="Bacteria"/>
</dbReference>
<dbReference type="CDD" id="cd01448">
    <property type="entry name" value="TST_Repeat_1"/>
    <property type="match status" value="1"/>
</dbReference>
<evidence type="ECO:0000256" key="1">
    <source>
        <dbReference type="ARBA" id="ARBA00022737"/>
    </source>
</evidence>
<dbReference type="GO" id="GO:0004792">
    <property type="term" value="F:thiosulfate-cyanide sulfurtransferase activity"/>
    <property type="evidence" value="ECO:0007669"/>
    <property type="project" value="InterPro"/>
</dbReference>
<dbReference type="SMART" id="SM00450">
    <property type="entry name" value="RHOD"/>
    <property type="match status" value="2"/>
</dbReference>
<dbReference type="InterPro" id="IPR001763">
    <property type="entry name" value="Rhodanese-like_dom"/>
</dbReference>
<dbReference type="PANTHER" id="PTHR43855:SF1">
    <property type="entry name" value="THIOSULFATE SULFURTRANSFERASE"/>
    <property type="match status" value="1"/>
</dbReference>
<feature type="domain" description="Rhodanese" evidence="3">
    <location>
        <begin position="164"/>
        <end position="285"/>
    </location>
</feature>
<evidence type="ECO:0000313" key="4">
    <source>
        <dbReference type="EMBL" id="ACB75260.1"/>
    </source>
</evidence>
<keyword evidence="1" id="KW-0677">Repeat</keyword>
<dbReference type="Proteomes" id="UP000007013">
    <property type="component" value="Chromosome"/>
</dbReference>
<dbReference type="STRING" id="452637.Oter_1977"/>
<dbReference type="InterPro" id="IPR051126">
    <property type="entry name" value="Thiosulfate_sulfurtransferase"/>
</dbReference>
<keyword evidence="5" id="KW-1185">Reference proteome</keyword>
<dbReference type="Pfam" id="PF00581">
    <property type="entry name" value="Rhodanese"/>
    <property type="match status" value="2"/>
</dbReference>
<dbReference type="KEGG" id="ote:Oter_1977"/>
<evidence type="ECO:0000259" key="3">
    <source>
        <dbReference type="PROSITE" id="PS50206"/>
    </source>
</evidence>
<dbReference type="HOGENOM" id="CLU_031618_1_3_0"/>
<dbReference type="PROSITE" id="PS00683">
    <property type="entry name" value="RHODANESE_2"/>
    <property type="match status" value="1"/>
</dbReference>
<dbReference type="PROSITE" id="PS50206">
    <property type="entry name" value="RHODANESE_3"/>
    <property type="match status" value="2"/>
</dbReference>
<evidence type="ECO:0000256" key="2">
    <source>
        <dbReference type="RuleBase" id="RU000507"/>
    </source>
</evidence>
<dbReference type="Gene3D" id="3.40.250.10">
    <property type="entry name" value="Rhodanese-like domain"/>
    <property type="match status" value="2"/>
</dbReference>
<dbReference type="PROSITE" id="PS00380">
    <property type="entry name" value="RHODANESE_1"/>
    <property type="match status" value="1"/>
</dbReference>
<dbReference type="EMBL" id="CP001032">
    <property type="protein sequence ID" value="ACB75260.1"/>
    <property type="molecule type" value="Genomic_DNA"/>
</dbReference>
<dbReference type="SUPFAM" id="SSF52821">
    <property type="entry name" value="Rhodanese/Cell cycle control phosphatase"/>
    <property type="match status" value="2"/>
</dbReference>
<dbReference type="InterPro" id="IPR001307">
    <property type="entry name" value="Thiosulphate_STrfase_CS"/>
</dbReference>
<proteinExistence type="predicted"/>
<organism evidence="4 5">
    <name type="scientific">Opitutus terrae (strain DSM 11246 / JCM 15787 / PB90-1)</name>
    <dbReference type="NCBI Taxonomy" id="452637"/>
    <lineage>
        <taxon>Bacteria</taxon>
        <taxon>Pseudomonadati</taxon>
        <taxon>Verrucomicrobiota</taxon>
        <taxon>Opitutia</taxon>
        <taxon>Opitutales</taxon>
        <taxon>Opitutaceae</taxon>
        <taxon>Opitutus</taxon>
    </lineage>
</organism>
<protein>
    <recommendedName>
        <fullName evidence="2">Sulfurtransferase</fullName>
    </recommendedName>
</protein>
<name>B1ZYM4_OPITP</name>
<evidence type="ECO:0000313" key="5">
    <source>
        <dbReference type="Proteomes" id="UP000007013"/>
    </source>
</evidence>
<dbReference type="PANTHER" id="PTHR43855">
    <property type="entry name" value="THIOSULFATE SULFURTRANSFERASE"/>
    <property type="match status" value="1"/>
</dbReference>
<accession>B1ZYM4</accession>
<reference evidence="4 5" key="1">
    <citation type="journal article" date="2011" name="J. Bacteriol.">
        <title>Genome sequence of the verrucomicrobium Opitutus terrae PB90-1, an abundant inhabitant of rice paddy soil ecosystems.</title>
        <authorList>
            <person name="van Passel M.W."/>
            <person name="Kant R."/>
            <person name="Palva A."/>
            <person name="Copeland A."/>
            <person name="Lucas S."/>
            <person name="Lapidus A."/>
            <person name="Glavina del Rio T."/>
            <person name="Pitluck S."/>
            <person name="Goltsman E."/>
            <person name="Clum A."/>
            <person name="Sun H."/>
            <person name="Schmutz J."/>
            <person name="Larimer F.W."/>
            <person name="Land M.L."/>
            <person name="Hauser L."/>
            <person name="Kyrpides N."/>
            <person name="Mikhailova N."/>
            <person name="Richardson P.P."/>
            <person name="Janssen P.H."/>
            <person name="de Vos W.M."/>
            <person name="Smidt H."/>
        </authorList>
    </citation>
    <scope>NUCLEOTIDE SEQUENCE [LARGE SCALE GENOMIC DNA]</scope>
    <source>
        <strain evidence="5">DSM 11246 / JCM 15787 / PB90-1</strain>
    </source>
</reference>
<feature type="domain" description="Rhodanese" evidence="3">
    <location>
        <begin position="25"/>
        <end position="132"/>
    </location>
</feature>
<dbReference type="OrthoDB" id="9770030at2"/>
<dbReference type="CDD" id="cd01449">
    <property type="entry name" value="TST_Repeat_2"/>
    <property type="match status" value="1"/>
</dbReference>